<dbReference type="CDD" id="cd09272">
    <property type="entry name" value="RNase_HI_RT_Ty1"/>
    <property type="match status" value="1"/>
</dbReference>
<reference evidence="1" key="2">
    <citation type="submission" date="2022-01" db="EMBL/GenBank/DDBJ databases">
        <authorList>
            <person name="Yamashiro T."/>
            <person name="Shiraishi A."/>
            <person name="Satake H."/>
            <person name="Nakayama K."/>
        </authorList>
    </citation>
    <scope>NUCLEOTIDE SEQUENCE</scope>
</reference>
<dbReference type="PANTHER" id="PTHR11439:SF495">
    <property type="entry name" value="REVERSE TRANSCRIPTASE, RNA-DEPENDENT DNA POLYMERASE-RELATED"/>
    <property type="match status" value="1"/>
</dbReference>
<organism evidence="1 2">
    <name type="scientific">Tanacetum coccineum</name>
    <dbReference type="NCBI Taxonomy" id="301880"/>
    <lineage>
        <taxon>Eukaryota</taxon>
        <taxon>Viridiplantae</taxon>
        <taxon>Streptophyta</taxon>
        <taxon>Embryophyta</taxon>
        <taxon>Tracheophyta</taxon>
        <taxon>Spermatophyta</taxon>
        <taxon>Magnoliopsida</taxon>
        <taxon>eudicotyledons</taxon>
        <taxon>Gunneridae</taxon>
        <taxon>Pentapetalae</taxon>
        <taxon>asterids</taxon>
        <taxon>campanulids</taxon>
        <taxon>Asterales</taxon>
        <taxon>Asteraceae</taxon>
        <taxon>Asteroideae</taxon>
        <taxon>Anthemideae</taxon>
        <taxon>Anthemidinae</taxon>
        <taxon>Tanacetum</taxon>
    </lineage>
</organism>
<gene>
    <name evidence="1" type="ORF">Tco_0841263</name>
</gene>
<sequence>MKIKYLSFPLRPFNRTTALGTNFSNHKVNTAGVKAVSAVGGIRKTVVKPSAGTDWKHQGLPSEYQDYNGWPCCFLRNQDPVRSEIKQTKLSPSNVFSTGGFDLNNTDQDDSQIPALEDIYDNPTDGIFTNASYDDEGASGLLTKPHINGIVVCIVSMFQVTPKTSHLNDVKRIFRYLKGKPKLGLWYPRVSSFDLEAYSDSEYAGANLDRKSATGGCQFLGRRLNSWQYKKQTIVATSTTKAEYVAAANWCGQFVDELLVRRWVVDDMMNFEVHMLHEDRVNIVGSVYTVVYMWIEIVPRCLDYEEQIAGSMDVL</sequence>
<dbReference type="EMBL" id="BQNB010012698">
    <property type="protein sequence ID" value="GJT06801.1"/>
    <property type="molecule type" value="Genomic_DNA"/>
</dbReference>
<dbReference type="Proteomes" id="UP001151760">
    <property type="component" value="Unassembled WGS sequence"/>
</dbReference>
<proteinExistence type="predicted"/>
<name>A0ABQ5AVY1_9ASTR</name>
<dbReference type="PANTHER" id="PTHR11439">
    <property type="entry name" value="GAG-POL-RELATED RETROTRANSPOSON"/>
    <property type="match status" value="1"/>
</dbReference>
<reference evidence="1" key="1">
    <citation type="journal article" date="2022" name="Int. J. Mol. Sci.">
        <title>Draft Genome of Tanacetum Coccineum: Genomic Comparison of Closely Related Tanacetum-Family Plants.</title>
        <authorList>
            <person name="Yamashiro T."/>
            <person name="Shiraishi A."/>
            <person name="Nakayama K."/>
            <person name="Satake H."/>
        </authorList>
    </citation>
    <scope>NUCLEOTIDE SEQUENCE</scope>
</reference>
<evidence type="ECO:0000313" key="1">
    <source>
        <dbReference type="EMBL" id="GJT06801.1"/>
    </source>
</evidence>
<protein>
    <submittedName>
        <fullName evidence="1">Uncharacterized protein</fullName>
    </submittedName>
</protein>
<accession>A0ABQ5AVY1</accession>
<comment type="caution">
    <text evidence="1">The sequence shown here is derived from an EMBL/GenBank/DDBJ whole genome shotgun (WGS) entry which is preliminary data.</text>
</comment>
<keyword evidence="2" id="KW-1185">Reference proteome</keyword>
<evidence type="ECO:0000313" key="2">
    <source>
        <dbReference type="Proteomes" id="UP001151760"/>
    </source>
</evidence>